<keyword evidence="1" id="KW-0812">Transmembrane</keyword>
<evidence type="ECO:0008006" key="4">
    <source>
        <dbReference type="Google" id="ProtNLM"/>
    </source>
</evidence>
<keyword evidence="1" id="KW-1133">Transmembrane helix</keyword>
<comment type="caution">
    <text evidence="2">The sequence shown here is derived from an EMBL/GenBank/DDBJ whole genome shotgun (WGS) entry which is preliminary data.</text>
</comment>
<evidence type="ECO:0000256" key="1">
    <source>
        <dbReference type="SAM" id="Phobius"/>
    </source>
</evidence>
<evidence type="ECO:0000313" key="3">
    <source>
        <dbReference type="Proteomes" id="UP000619376"/>
    </source>
</evidence>
<reference evidence="3" key="1">
    <citation type="journal article" date="2019" name="Int. J. Syst. Evol. Microbiol.">
        <title>The Global Catalogue of Microorganisms (GCM) 10K type strain sequencing project: providing services to taxonomists for standard genome sequencing and annotation.</title>
        <authorList>
            <consortium name="The Broad Institute Genomics Platform"/>
            <consortium name="The Broad Institute Genome Sequencing Center for Infectious Disease"/>
            <person name="Wu L."/>
            <person name="Ma J."/>
        </authorList>
    </citation>
    <scope>NUCLEOTIDE SEQUENCE [LARGE SCALE GENOMIC DNA]</scope>
    <source>
        <strain evidence="3">CGMCC 1.18437</strain>
    </source>
</reference>
<dbReference type="Proteomes" id="UP000619376">
    <property type="component" value="Unassembled WGS sequence"/>
</dbReference>
<feature type="transmembrane region" description="Helical" evidence="1">
    <location>
        <begin position="45"/>
        <end position="62"/>
    </location>
</feature>
<evidence type="ECO:0000313" key="2">
    <source>
        <dbReference type="EMBL" id="GHF61521.1"/>
    </source>
</evidence>
<proteinExistence type="predicted"/>
<dbReference type="EMBL" id="BNAJ01000015">
    <property type="protein sequence ID" value="GHF61521.1"/>
    <property type="molecule type" value="Genomic_DNA"/>
</dbReference>
<keyword evidence="1" id="KW-0472">Membrane</keyword>
<keyword evidence="3" id="KW-1185">Reference proteome</keyword>
<organism evidence="2 3">
    <name type="scientific">Deinococcus metalli</name>
    <dbReference type="NCBI Taxonomy" id="1141878"/>
    <lineage>
        <taxon>Bacteria</taxon>
        <taxon>Thermotogati</taxon>
        <taxon>Deinococcota</taxon>
        <taxon>Deinococci</taxon>
        <taxon>Deinococcales</taxon>
        <taxon>Deinococcaceae</taxon>
        <taxon>Deinococcus</taxon>
    </lineage>
</organism>
<sequence>MRPYEQASRSVVSVRTFQDTRERPRATVPSWWVNLETRGIWLREARYAGAVAGYLALVVFLLKR</sequence>
<gene>
    <name evidence="2" type="ORF">GCM10017781_42110</name>
</gene>
<protein>
    <recommendedName>
        <fullName evidence="4">Transposase</fullName>
    </recommendedName>
</protein>
<accession>A0ABQ3JWQ0</accession>
<name>A0ABQ3JWQ0_9DEIO</name>